<gene>
    <name evidence="6" type="ORF">VTK73DRAFT_346</name>
</gene>
<keyword evidence="4" id="KW-1133">Transmembrane helix</keyword>
<reference evidence="6 7" key="1">
    <citation type="journal article" date="2024" name="Commun. Biol.">
        <title>Comparative genomic analysis of thermophilic fungi reveals convergent evolutionary adaptations and gene losses.</title>
        <authorList>
            <person name="Steindorff A.S."/>
            <person name="Aguilar-Pontes M.V."/>
            <person name="Robinson A.J."/>
            <person name="Andreopoulos B."/>
            <person name="LaButti K."/>
            <person name="Kuo A."/>
            <person name="Mondo S."/>
            <person name="Riley R."/>
            <person name="Otillar R."/>
            <person name="Haridas S."/>
            <person name="Lipzen A."/>
            <person name="Grimwood J."/>
            <person name="Schmutz J."/>
            <person name="Clum A."/>
            <person name="Reid I.D."/>
            <person name="Moisan M.C."/>
            <person name="Butler G."/>
            <person name="Nguyen T.T.M."/>
            <person name="Dewar K."/>
            <person name="Conant G."/>
            <person name="Drula E."/>
            <person name="Henrissat B."/>
            <person name="Hansel C."/>
            <person name="Singer S."/>
            <person name="Hutchinson M.I."/>
            <person name="de Vries R.P."/>
            <person name="Natvig D.O."/>
            <person name="Powell A.J."/>
            <person name="Tsang A."/>
            <person name="Grigoriev I.V."/>
        </authorList>
    </citation>
    <scope>NUCLEOTIDE SEQUENCE [LARGE SCALE GENOMIC DNA]</scope>
    <source>
        <strain evidence="6 7">ATCC 24622</strain>
    </source>
</reference>
<evidence type="ECO:0000256" key="1">
    <source>
        <dbReference type="ARBA" id="ARBA00022441"/>
    </source>
</evidence>
<protein>
    <submittedName>
        <fullName evidence="6">Uncharacterized protein</fullName>
    </submittedName>
</protein>
<keyword evidence="4" id="KW-0472">Membrane</keyword>
<evidence type="ECO:0000256" key="4">
    <source>
        <dbReference type="SAM" id="Phobius"/>
    </source>
</evidence>
<keyword evidence="2" id="KW-0677">Repeat</keyword>
<dbReference type="EMBL" id="JAZHXJ010001050">
    <property type="protein sequence ID" value="KAL1846166.1"/>
    <property type="molecule type" value="Genomic_DNA"/>
</dbReference>
<proteinExistence type="predicted"/>
<feature type="region of interest" description="Disordered" evidence="3">
    <location>
        <begin position="584"/>
        <end position="619"/>
    </location>
</feature>
<sequence length="849" mass="91519">MRFRGARPPNMPTVRASIALVVAAQALGVTAQAAWDADQVNTTMCYWEQLRGAVIRDTVYLDGGYIWWLPGLSDGTYGPVTSDYNPLGLVYTLNFSVPFDTTQNITALFQTISKAPSGGNANNVAPTYYDGAMLANDDEWFLYGGMLRQTAAYAEPYPDDVTSFQAYQYGVQKDGFRPGFVDVRLPKPMTRYLAYGGAANAPSENLAWYFSGMHSPTWGEIFTPSLNESLTAVNVSDTLILLNMTTQQQETWHNETLPTSIHGRANPELVWVPVGDRGILVALGGVVYPEFVTSARQSTNPEASEAQSPEFMSTIDIYDVSNDTWYQQVTQGPGPGALTRGCAVVAPAKDYSSFNIYYYGGYDGLHPTQDFNDDVWVLSLPSFVWKKVATGTAGHGRAGHRCFMPYPDQMMVIGGYTAFTGDSPSCLKGGIIQLFNLSSAQWMPSYDPSVWNNYSVPKAVYDAIGGDGDGGATMTAPAQQGWATPGLSRVFSRHYDVGKITRYYPYTPIEGKNSTNPVYKPRTHLGTPKYLAPVLGTILGLVFVALLVVCIILWRKRRLLRAGSSSLSGTEDSKRWIISWIRGQSGQQHPDNKAPTTTTEETPASPDAGDLETAERPVTRHEMANTYIAELMDTSPPVELQDTGLTPVEIINRHSHFAPGKGGPTRAARSGSSPFTFTSTSDFSSVTQTDHPSSNSLVSAPGGPTAPAPRPTDSNGATSPESVVRPDSPPLGNAVPASIIARPTRSPPPLPQQQERQLDPPTSAERVTESSDQTRGAVLSGVSELSDRDRAHLRQVSQDTTVSSTTSFGTSSGAAAGQTGAAGRGRSSLGTPRRSVFLESEEDLGGRGS</sequence>
<name>A0ABR3VVM6_9PEZI</name>
<keyword evidence="5" id="KW-0732">Signal</keyword>
<dbReference type="InterPro" id="IPR011043">
    <property type="entry name" value="Gal_Oxase/kelch_b-propeller"/>
</dbReference>
<dbReference type="InterPro" id="IPR015915">
    <property type="entry name" value="Kelch-typ_b-propeller"/>
</dbReference>
<evidence type="ECO:0000256" key="3">
    <source>
        <dbReference type="SAM" id="MobiDB-lite"/>
    </source>
</evidence>
<keyword evidence="7" id="KW-1185">Reference proteome</keyword>
<feature type="compositionally biased region" description="Low complexity" evidence="3">
    <location>
        <begin position="752"/>
        <end position="761"/>
    </location>
</feature>
<dbReference type="SUPFAM" id="SSF50965">
    <property type="entry name" value="Galactose oxidase, central domain"/>
    <property type="match status" value="1"/>
</dbReference>
<feature type="signal peptide" evidence="5">
    <location>
        <begin position="1"/>
        <end position="26"/>
    </location>
</feature>
<feature type="compositionally biased region" description="Low complexity" evidence="3">
    <location>
        <begin position="670"/>
        <end position="689"/>
    </location>
</feature>
<dbReference type="PANTHER" id="PTHR46228:SF2">
    <property type="entry name" value="KELCH REPEAT PROTEIN (AFU_ORTHOLOGUE AFUA_4G14350)"/>
    <property type="match status" value="1"/>
</dbReference>
<dbReference type="Gene3D" id="2.120.10.80">
    <property type="entry name" value="Kelch-type beta propeller"/>
    <property type="match status" value="1"/>
</dbReference>
<accession>A0ABR3VVM6</accession>
<evidence type="ECO:0000313" key="7">
    <source>
        <dbReference type="Proteomes" id="UP001586593"/>
    </source>
</evidence>
<feature type="compositionally biased region" description="Low complexity" evidence="3">
    <location>
        <begin position="594"/>
        <end position="604"/>
    </location>
</feature>
<keyword evidence="4" id="KW-0812">Transmembrane</keyword>
<comment type="caution">
    <text evidence="6">The sequence shown here is derived from an EMBL/GenBank/DDBJ whole genome shotgun (WGS) entry which is preliminary data.</text>
</comment>
<feature type="region of interest" description="Disordered" evidence="3">
    <location>
        <begin position="654"/>
        <end position="849"/>
    </location>
</feature>
<keyword evidence="1" id="KW-0880">Kelch repeat</keyword>
<dbReference type="PANTHER" id="PTHR46228">
    <property type="entry name" value="KELCH DOMAIN-CONTAINING PROTEIN"/>
    <property type="match status" value="1"/>
</dbReference>
<feature type="chain" id="PRO_5045673905" evidence="5">
    <location>
        <begin position="27"/>
        <end position="849"/>
    </location>
</feature>
<organism evidence="6 7">
    <name type="scientific">Phialemonium thermophilum</name>
    <dbReference type="NCBI Taxonomy" id="223376"/>
    <lineage>
        <taxon>Eukaryota</taxon>
        <taxon>Fungi</taxon>
        <taxon>Dikarya</taxon>
        <taxon>Ascomycota</taxon>
        <taxon>Pezizomycotina</taxon>
        <taxon>Sordariomycetes</taxon>
        <taxon>Sordariomycetidae</taxon>
        <taxon>Cephalothecales</taxon>
        <taxon>Cephalothecaceae</taxon>
        <taxon>Phialemonium</taxon>
    </lineage>
</organism>
<feature type="transmembrane region" description="Helical" evidence="4">
    <location>
        <begin position="530"/>
        <end position="554"/>
    </location>
</feature>
<dbReference type="Proteomes" id="UP001586593">
    <property type="component" value="Unassembled WGS sequence"/>
</dbReference>
<feature type="compositionally biased region" description="Low complexity" evidence="3">
    <location>
        <begin position="795"/>
        <end position="828"/>
    </location>
</feature>
<evidence type="ECO:0000313" key="6">
    <source>
        <dbReference type="EMBL" id="KAL1846166.1"/>
    </source>
</evidence>
<evidence type="ECO:0000256" key="2">
    <source>
        <dbReference type="ARBA" id="ARBA00022737"/>
    </source>
</evidence>
<evidence type="ECO:0000256" key="5">
    <source>
        <dbReference type="SAM" id="SignalP"/>
    </source>
</evidence>